<dbReference type="Pfam" id="PF08240">
    <property type="entry name" value="ADH_N"/>
    <property type="match status" value="1"/>
</dbReference>
<dbReference type="Proteomes" id="UP000813385">
    <property type="component" value="Unassembled WGS sequence"/>
</dbReference>
<dbReference type="Pfam" id="PF13602">
    <property type="entry name" value="ADH_zinc_N_2"/>
    <property type="match status" value="1"/>
</dbReference>
<dbReference type="InterPro" id="IPR013154">
    <property type="entry name" value="ADH-like_N"/>
</dbReference>
<dbReference type="OrthoDB" id="201656at2759"/>
<name>A0A8K0TG99_9PEZI</name>
<gene>
    <name evidence="2" type="ORF">B0T11DRAFT_49725</name>
</gene>
<dbReference type="Gene3D" id="3.90.180.10">
    <property type="entry name" value="Medium-chain alcohol dehydrogenases, catalytic domain"/>
    <property type="match status" value="1"/>
</dbReference>
<dbReference type="InterPro" id="IPR050700">
    <property type="entry name" value="YIM1/Zinc_Alcohol_DH_Fams"/>
</dbReference>
<organism evidence="2 3">
    <name type="scientific">Plectosphaerella cucumerina</name>
    <dbReference type="NCBI Taxonomy" id="40658"/>
    <lineage>
        <taxon>Eukaryota</taxon>
        <taxon>Fungi</taxon>
        <taxon>Dikarya</taxon>
        <taxon>Ascomycota</taxon>
        <taxon>Pezizomycotina</taxon>
        <taxon>Sordariomycetes</taxon>
        <taxon>Hypocreomycetidae</taxon>
        <taxon>Glomerellales</taxon>
        <taxon>Plectosphaerellaceae</taxon>
        <taxon>Plectosphaerella</taxon>
    </lineage>
</organism>
<dbReference type="PANTHER" id="PTHR11695:SF294">
    <property type="entry name" value="RETICULON-4-INTERACTING PROTEIN 1, MITOCHONDRIAL"/>
    <property type="match status" value="1"/>
</dbReference>
<dbReference type="EMBL" id="JAGPXD010000002">
    <property type="protein sequence ID" value="KAH7367010.1"/>
    <property type="molecule type" value="Genomic_DNA"/>
</dbReference>
<evidence type="ECO:0000313" key="2">
    <source>
        <dbReference type="EMBL" id="KAH7367010.1"/>
    </source>
</evidence>
<proteinExistence type="predicted"/>
<evidence type="ECO:0000259" key="1">
    <source>
        <dbReference type="SMART" id="SM00829"/>
    </source>
</evidence>
<dbReference type="AlphaFoldDB" id="A0A8K0TG99"/>
<dbReference type="PANTHER" id="PTHR11695">
    <property type="entry name" value="ALCOHOL DEHYDROGENASE RELATED"/>
    <property type="match status" value="1"/>
</dbReference>
<dbReference type="SUPFAM" id="SSF51735">
    <property type="entry name" value="NAD(P)-binding Rossmann-fold domains"/>
    <property type="match status" value="1"/>
</dbReference>
<dbReference type="GO" id="GO:0005739">
    <property type="term" value="C:mitochondrion"/>
    <property type="evidence" value="ECO:0007669"/>
    <property type="project" value="TreeGrafter"/>
</dbReference>
<dbReference type="InterPro" id="IPR020843">
    <property type="entry name" value="ER"/>
</dbReference>
<dbReference type="InterPro" id="IPR011032">
    <property type="entry name" value="GroES-like_sf"/>
</dbReference>
<sequence>MATPKTMFAWQSPASGHGLETDLVFNPSAPLPPLPKSGPYTLVKVLRASLNPVDDKLSRSRLVAPVLKKPFTPGMDFAGTVVTTTAPGLAPGDLVVGMINRIPKHGALAEYVLALPVDLVSKIDPSLRPRLDELVCCGVAAVTANSTTAGLPAGSKIFINGSSGGVGTLTVQMAKARGLHVVATCSARNAELVASLGTDVILDYNRVNVADALEANVAETGVKFARSVDNVGQNALYYQCHRWMAPEAEFVYVGGSPTATSIWGAIKMSALPGVLGGGRRKFKMPLGAATPDMFQETVDMIVDGRVKVILDGVYELDQAREAYKSLHEGRARGKKVVKVSD</sequence>
<dbReference type="SMART" id="SM00829">
    <property type="entry name" value="PKS_ER"/>
    <property type="match status" value="1"/>
</dbReference>
<feature type="domain" description="Enoyl reductase (ER)" evidence="1">
    <location>
        <begin position="18"/>
        <end position="337"/>
    </location>
</feature>
<comment type="caution">
    <text evidence="2">The sequence shown here is derived from an EMBL/GenBank/DDBJ whole genome shotgun (WGS) entry which is preliminary data.</text>
</comment>
<reference evidence="2" key="1">
    <citation type="journal article" date="2021" name="Nat. Commun.">
        <title>Genetic determinants of endophytism in the Arabidopsis root mycobiome.</title>
        <authorList>
            <person name="Mesny F."/>
            <person name="Miyauchi S."/>
            <person name="Thiergart T."/>
            <person name="Pickel B."/>
            <person name="Atanasova L."/>
            <person name="Karlsson M."/>
            <person name="Huettel B."/>
            <person name="Barry K.W."/>
            <person name="Haridas S."/>
            <person name="Chen C."/>
            <person name="Bauer D."/>
            <person name="Andreopoulos W."/>
            <person name="Pangilinan J."/>
            <person name="LaButti K."/>
            <person name="Riley R."/>
            <person name="Lipzen A."/>
            <person name="Clum A."/>
            <person name="Drula E."/>
            <person name="Henrissat B."/>
            <person name="Kohler A."/>
            <person name="Grigoriev I.V."/>
            <person name="Martin F.M."/>
            <person name="Hacquard S."/>
        </authorList>
    </citation>
    <scope>NUCLEOTIDE SEQUENCE</scope>
    <source>
        <strain evidence="2">MPI-CAGE-AT-0016</strain>
    </source>
</reference>
<dbReference type="Gene3D" id="3.40.50.720">
    <property type="entry name" value="NAD(P)-binding Rossmann-like Domain"/>
    <property type="match status" value="1"/>
</dbReference>
<accession>A0A8K0TG99</accession>
<dbReference type="InterPro" id="IPR036291">
    <property type="entry name" value="NAD(P)-bd_dom_sf"/>
</dbReference>
<dbReference type="SUPFAM" id="SSF50129">
    <property type="entry name" value="GroES-like"/>
    <property type="match status" value="1"/>
</dbReference>
<evidence type="ECO:0000313" key="3">
    <source>
        <dbReference type="Proteomes" id="UP000813385"/>
    </source>
</evidence>
<keyword evidence="3" id="KW-1185">Reference proteome</keyword>
<dbReference type="CDD" id="cd08267">
    <property type="entry name" value="MDR1"/>
    <property type="match status" value="1"/>
</dbReference>
<dbReference type="GO" id="GO:0016491">
    <property type="term" value="F:oxidoreductase activity"/>
    <property type="evidence" value="ECO:0007669"/>
    <property type="project" value="InterPro"/>
</dbReference>
<protein>
    <recommendedName>
        <fullName evidence="1">Enoyl reductase (ER) domain-containing protein</fullName>
    </recommendedName>
</protein>